<proteinExistence type="predicted"/>
<keyword evidence="5" id="KW-1185">Reference proteome</keyword>
<dbReference type="InterPro" id="IPR051147">
    <property type="entry name" value="CFAP_domain-containing"/>
</dbReference>
<reference evidence="4" key="1">
    <citation type="submission" date="2023-07" db="EMBL/GenBank/DDBJ databases">
        <authorList>
            <consortium name="AG Swart"/>
            <person name="Singh M."/>
            <person name="Singh A."/>
            <person name="Seah K."/>
            <person name="Emmerich C."/>
        </authorList>
    </citation>
    <scope>NUCLEOTIDE SEQUENCE</scope>
    <source>
        <strain evidence="4">DP1</strain>
    </source>
</reference>
<feature type="coiled-coil region" evidence="2">
    <location>
        <begin position="178"/>
        <end position="215"/>
    </location>
</feature>
<dbReference type="PANTHER" id="PTHR21683">
    <property type="entry name" value="COILED-COIL DOMAIN-CONTAINING PROTEIN 42 LIKE-2-LIKE-RELATED"/>
    <property type="match status" value="1"/>
</dbReference>
<evidence type="ECO:0000256" key="2">
    <source>
        <dbReference type="SAM" id="Coils"/>
    </source>
</evidence>
<feature type="domain" description="DUF4200" evidence="3">
    <location>
        <begin position="15"/>
        <end position="132"/>
    </location>
</feature>
<dbReference type="Pfam" id="PF13863">
    <property type="entry name" value="DUF4200"/>
    <property type="match status" value="1"/>
</dbReference>
<feature type="coiled-coil region" evidence="2">
    <location>
        <begin position="82"/>
        <end position="116"/>
    </location>
</feature>
<protein>
    <recommendedName>
        <fullName evidence="3">DUF4200 domain-containing protein</fullName>
    </recommendedName>
</protein>
<dbReference type="Proteomes" id="UP001295684">
    <property type="component" value="Unassembled WGS sequence"/>
</dbReference>
<evidence type="ECO:0000259" key="3">
    <source>
        <dbReference type="Pfam" id="PF13863"/>
    </source>
</evidence>
<keyword evidence="1 2" id="KW-0175">Coiled coil</keyword>
<evidence type="ECO:0000313" key="4">
    <source>
        <dbReference type="EMBL" id="CAI2373987.1"/>
    </source>
</evidence>
<dbReference type="PANTHER" id="PTHR21683:SF2">
    <property type="entry name" value="COILED-COIL DOMAIN-CONTAINING PROTEIN 42 LIKE-2-LIKE"/>
    <property type="match status" value="1"/>
</dbReference>
<comment type="caution">
    <text evidence="4">The sequence shown here is derived from an EMBL/GenBank/DDBJ whole genome shotgun (WGS) entry which is preliminary data.</text>
</comment>
<name>A0AAD2CYF9_EUPCR</name>
<dbReference type="EMBL" id="CAMPGE010015358">
    <property type="protein sequence ID" value="CAI2373987.1"/>
    <property type="molecule type" value="Genomic_DNA"/>
</dbReference>
<evidence type="ECO:0000256" key="1">
    <source>
        <dbReference type="ARBA" id="ARBA00023054"/>
    </source>
</evidence>
<sequence>MSINNVRSMSPATKLLEKRRLMYEEQEKYETSKDKFKKREEELKTQEADLISKDVDLQKQLIGFSKILQENQSKKKDKLLKIKTEENLIKAKQEELERKKAELESLRRQTQNISIKVKSMRTYEAYLEAVKERNPDEYSEIADIKSRYETLRNSDSQKKQKEIQSIYEKEKSEMNNFVNSTNIEIMSLNNQITNKQSEKEKMDEELNKKKGIQEEETAKELKKTSEIGLILMAIDNLYNKCVNSKNQSKFRRPNESGVLGNKNKSFKEKTEMALKRLDAISDDYEDFGEILKELRKKPTGV</sequence>
<dbReference type="GO" id="GO:0005856">
    <property type="term" value="C:cytoskeleton"/>
    <property type="evidence" value="ECO:0007669"/>
    <property type="project" value="UniProtKB-ARBA"/>
</dbReference>
<accession>A0AAD2CYF9</accession>
<evidence type="ECO:0000313" key="5">
    <source>
        <dbReference type="Proteomes" id="UP001295684"/>
    </source>
</evidence>
<dbReference type="AlphaFoldDB" id="A0AAD2CYF9"/>
<gene>
    <name evidence="4" type="ORF">ECRASSUSDP1_LOCUS15336</name>
</gene>
<organism evidence="4 5">
    <name type="scientific">Euplotes crassus</name>
    <dbReference type="NCBI Taxonomy" id="5936"/>
    <lineage>
        <taxon>Eukaryota</taxon>
        <taxon>Sar</taxon>
        <taxon>Alveolata</taxon>
        <taxon>Ciliophora</taxon>
        <taxon>Intramacronucleata</taxon>
        <taxon>Spirotrichea</taxon>
        <taxon>Hypotrichia</taxon>
        <taxon>Euplotida</taxon>
        <taxon>Euplotidae</taxon>
        <taxon>Moneuplotes</taxon>
    </lineage>
</organism>
<dbReference type="InterPro" id="IPR025252">
    <property type="entry name" value="DUF4200"/>
</dbReference>